<sequence>MKNSLLLLLTALLILSCKQNPKRDQPGTAETTSEKEIPVDFDWLTGKWKRANEKAGKETFENWNKISATEYSGIGFTLQKKDTISKETMKLVSTDGKWSLLVKTPKEKQFIEFKMTEQKNNEFVCINDSLDFPKRIQYSSEGKKLKAVISNEKMNIPFEFDPIK</sequence>
<accession>A0A1B9A0L9</accession>
<feature type="domain" description="DUF6265" evidence="1">
    <location>
        <begin position="42"/>
        <end position="150"/>
    </location>
</feature>
<dbReference type="RefSeq" id="WP_065393130.1">
    <property type="nucleotide sequence ID" value="NZ_MAYH01000001.1"/>
</dbReference>
<gene>
    <name evidence="2" type="ORF">BBI01_02675</name>
</gene>
<reference evidence="2 3" key="1">
    <citation type="submission" date="2016-07" db="EMBL/GenBank/DDBJ databases">
        <authorList>
            <person name="Jeong J.-J."/>
            <person name="Kim D.W."/>
            <person name="Sang M.K."/>
            <person name="Choi I.-G."/>
            <person name="Kim K.D."/>
        </authorList>
    </citation>
    <scope>NUCLEOTIDE SEQUENCE [LARGE SCALE GENOMIC DNA]</scope>
    <source>
        <strain evidence="2 3">UTM-3</strain>
    </source>
</reference>
<proteinExistence type="predicted"/>
<dbReference type="InterPro" id="IPR046232">
    <property type="entry name" value="DUF6265"/>
</dbReference>
<dbReference type="Proteomes" id="UP000092651">
    <property type="component" value="Unassembled WGS sequence"/>
</dbReference>
<organism evidence="2 3">
    <name type="scientific">Chryseobacterium artocarpi</name>
    <dbReference type="NCBI Taxonomy" id="1414727"/>
    <lineage>
        <taxon>Bacteria</taxon>
        <taxon>Pseudomonadati</taxon>
        <taxon>Bacteroidota</taxon>
        <taxon>Flavobacteriia</taxon>
        <taxon>Flavobacteriales</taxon>
        <taxon>Weeksellaceae</taxon>
        <taxon>Chryseobacterium group</taxon>
        <taxon>Chryseobacterium</taxon>
    </lineage>
</organism>
<dbReference type="Pfam" id="PF19780">
    <property type="entry name" value="DUF6265"/>
    <property type="match status" value="1"/>
</dbReference>
<protein>
    <recommendedName>
        <fullName evidence="1">DUF6265 domain-containing protein</fullName>
    </recommendedName>
</protein>
<dbReference type="EMBL" id="MAYH01000001">
    <property type="protein sequence ID" value="OCA77379.1"/>
    <property type="molecule type" value="Genomic_DNA"/>
</dbReference>
<name>A0A1B9A0L9_9FLAO</name>
<comment type="caution">
    <text evidence="2">The sequence shown here is derived from an EMBL/GenBank/DDBJ whole genome shotgun (WGS) entry which is preliminary data.</text>
</comment>
<dbReference type="AlphaFoldDB" id="A0A1B9A0L9"/>
<evidence type="ECO:0000313" key="3">
    <source>
        <dbReference type="Proteomes" id="UP000092651"/>
    </source>
</evidence>
<evidence type="ECO:0000313" key="2">
    <source>
        <dbReference type="EMBL" id="OCA77379.1"/>
    </source>
</evidence>
<dbReference type="PROSITE" id="PS51257">
    <property type="entry name" value="PROKAR_LIPOPROTEIN"/>
    <property type="match status" value="1"/>
</dbReference>
<keyword evidence="3" id="KW-1185">Reference proteome</keyword>
<evidence type="ECO:0000259" key="1">
    <source>
        <dbReference type="Pfam" id="PF19780"/>
    </source>
</evidence>